<dbReference type="PANTHER" id="PTHR43669">
    <property type="entry name" value="5-KETO-D-GLUCONATE 5-REDUCTASE"/>
    <property type="match status" value="1"/>
</dbReference>
<dbReference type="InterPro" id="IPR002347">
    <property type="entry name" value="SDR_fam"/>
</dbReference>
<dbReference type="STRING" id="1737425.GCA_900049755_00187"/>
<dbReference type="PANTHER" id="PTHR43669:SF3">
    <property type="entry name" value="ALCOHOL DEHYDROGENASE, PUTATIVE (AFU_ORTHOLOGUE AFUA_3G03445)-RELATED"/>
    <property type="match status" value="1"/>
</dbReference>
<name>A0A2Z3YTG0_9CORY</name>
<reference evidence="5" key="1">
    <citation type="submission" date="2017-11" db="EMBL/GenBank/DDBJ databases">
        <title>Otitis media/interna in a cat caused by the recently described species Corynebacterium provencense.</title>
        <authorList>
            <person name="Kittl S."/>
            <person name="Brodard I."/>
            <person name="Rychener L."/>
            <person name="Jores J."/>
            <person name="Roosje P."/>
            <person name="Gobeli Brawand S."/>
        </authorList>
    </citation>
    <scope>NUCLEOTIDE SEQUENCE [LARGE SCALE GENOMIC DNA]</scope>
    <source>
        <strain evidence="5">17KM38</strain>
    </source>
</reference>
<sequence length="261" mass="26255">MSTDTTPVPRPDSGVPRVAVVTGAGGGLGRAFSTALARAGWTVAALGRSPSTLEATVAACAAATHDDSQGDSHGRLHSAVVCDVGDEESVTRAFSKVTDRYGRLDLLVNNAGVPGPTGRIDEVDPSGFTTTMRTNATGTFLCTRAAFAWMASHGGGRIINNGSVAARVPRAHAAAYAASKAAVASLTVSTALDGRDCGVTATELDIGNARTGLLSSFTGAEPVFDAAEAARLLVTVADLPAGVSVDNVTVTAAGMPFLGRG</sequence>
<dbReference type="EC" id="1.1.1.325" evidence="4"/>
<protein>
    <submittedName>
        <fullName evidence="4">Sepiapterin reductase</fullName>
        <ecNumber evidence="4">1.1.1.325</ecNumber>
    </submittedName>
</protein>
<dbReference type="KEGG" id="cpre:Csp1_10990"/>
<gene>
    <name evidence="4" type="ORF">Csp1_10990</name>
</gene>
<dbReference type="EMBL" id="CP024988">
    <property type="protein sequence ID" value="AWT25904.1"/>
    <property type="molecule type" value="Genomic_DNA"/>
</dbReference>
<dbReference type="PRINTS" id="PR00081">
    <property type="entry name" value="GDHRDH"/>
</dbReference>
<dbReference type="PROSITE" id="PS00061">
    <property type="entry name" value="ADH_SHORT"/>
    <property type="match status" value="1"/>
</dbReference>
<dbReference type="Gene3D" id="3.40.50.720">
    <property type="entry name" value="NAD(P)-binding Rossmann-like Domain"/>
    <property type="match status" value="1"/>
</dbReference>
<dbReference type="InterPro" id="IPR036291">
    <property type="entry name" value="NAD(P)-bd_dom_sf"/>
</dbReference>
<accession>A0A2Z3YTG0</accession>
<proteinExistence type="inferred from homology"/>
<dbReference type="CDD" id="cd05233">
    <property type="entry name" value="SDR_c"/>
    <property type="match status" value="1"/>
</dbReference>
<evidence type="ECO:0000256" key="3">
    <source>
        <dbReference type="RuleBase" id="RU000363"/>
    </source>
</evidence>
<dbReference type="SUPFAM" id="SSF51735">
    <property type="entry name" value="NAD(P)-binding Rossmann-fold domains"/>
    <property type="match status" value="1"/>
</dbReference>
<dbReference type="PRINTS" id="PR00080">
    <property type="entry name" value="SDRFAMILY"/>
</dbReference>
<dbReference type="RefSeq" id="WP_110482474.1">
    <property type="nucleotide sequence ID" value="NZ_CP024988.1"/>
</dbReference>
<dbReference type="GO" id="GO:0016491">
    <property type="term" value="F:oxidoreductase activity"/>
    <property type="evidence" value="ECO:0007669"/>
    <property type="project" value="UniProtKB-KW"/>
</dbReference>
<dbReference type="Proteomes" id="UP000247696">
    <property type="component" value="Chromosome"/>
</dbReference>
<dbReference type="InterPro" id="IPR020904">
    <property type="entry name" value="Sc_DH/Rdtase_CS"/>
</dbReference>
<dbReference type="Pfam" id="PF00106">
    <property type="entry name" value="adh_short"/>
    <property type="match status" value="1"/>
</dbReference>
<evidence type="ECO:0000256" key="1">
    <source>
        <dbReference type="ARBA" id="ARBA00006484"/>
    </source>
</evidence>
<comment type="similarity">
    <text evidence="1 3">Belongs to the short-chain dehydrogenases/reductases (SDR) family.</text>
</comment>
<evidence type="ECO:0000313" key="5">
    <source>
        <dbReference type="Proteomes" id="UP000247696"/>
    </source>
</evidence>
<evidence type="ECO:0000256" key="2">
    <source>
        <dbReference type="ARBA" id="ARBA00023002"/>
    </source>
</evidence>
<dbReference type="OrthoDB" id="658698at2"/>
<organism evidence="4 5">
    <name type="scientific">Corynebacterium provencense</name>
    <dbReference type="NCBI Taxonomy" id="1737425"/>
    <lineage>
        <taxon>Bacteria</taxon>
        <taxon>Bacillati</taxon>
        <taxon>Actinomycetota</taxon>
        <taxon>Actinomycetes</taxon>
        <taxon>Mycobacteriales</taxon>
        <taxon>Corynebacteriaceae</taxon>
        <taxon>Corynebacterium</taxon>
    </lineage>
</organism>
<keyword evidence="2 4" id="KW-0560">Oxidoreductase</keyword>
<evidence type="ECO:0000313" key="4">
    <source>
        <dbReference type="EMBL" id="AWT25904.1"/>
    </source>
</evidence>
<dbReference type="AlphaFoldDB" id="A0A2Z3YTG0"/>
<keyword evidence="5" id="KW-1185">Reference proteome</keyword>